<dbReference type="CDD" id="cd01949">
    <property type="entry name" value="GGDEF"/>
    <property type="match status" value="1"/>
</dbReference>
<proteinExistence type="predicted"/>
<dbReference type="InterPro" id="IPR029787">
    <property type="entry name" value="Nucleotide_cyclase"/>
</dbReference>
<dbReference type="SMART" id="SM00267">
    <property type="entry name" value="GGDEF"/>
    <property type="match status" value="1"/>
</dbReference>
<evidence type="ECO:0000313" key="2">
    <source>
        <dbReference type="EMBL" id="MEL0660353.1"/>
    </source>
</evidence>
<organism evidence="2 3">
    <name type="scientific">Psychromonas arctica</name>
    <dbReference type="NCBI Taxonomy" id="168275"/>
    <lineage>
        <taxon>Bacteria</taxon>
        <taxon>Pseudomonadati</taxon>
        <taxon>Pseudomonadota</taxon>
        <taxon>Gammaproteobacteria</taxon>
        <taxon>Alteromonadales</taxon>
        <taxon>Psychromonadaceae</taxon>
        <taxon>Psychromonas</taxon>
    </lineage>
</organism>
<sequence length="321" mass="36004">MKQADIPLNEKDRIKMLKSLDILDTFAEERFDRVTRMAKRMFNVPIALVSLVDENRQWFKSCVGLPIQEASRDISFCGHAILDDDVFIIPAASKDERFADNPMVIEAPYVEFYAGCPLTVNGYHLGTLCIVDNIARNFDSEDIAALKDLAATVELELSAVQIATHDELTGVLNRRGFLSIAHNTLSLSVRNNFPVTLAYLDLDKFKAINDNFGHASGDLVLTIFSNLLSDSFRESDIIARLGGDEFIVLLSSTSIKEAAKVIDEFEITLHSYLEQKEPSLNVSFSYGIAEFNHELHDSIEALLADADAQMYEYKHTRNKSE</sequence>
<protein>
    <submittedName>
        <fullName evidence="2">Sensor domain-containing diguanylate cyclase</fullName>
        <ecNumber evidence="2">2.7.7.65</ecNumber>
    </submittedName>
</protein>
<dbReference type="SMART" id="SM00065">
    <property type="entry name" value="GAF"/>
    <property type="match status" value="1"/>
</dbReference>
<feature type="domain" description="GGDEF" evidence="1">
    <location>
        <begin position="193"/>
        <end position="321"/>
    </location>
</feature>
<dbReference type="InterPro" id="IPR029016">
    <property type="entry name" value="GAF-like_dom_sf"/>
</dbReference>
<dbReference type="InterPro" id="IPR003018">
    <property type="entry name" value="GAF"/>
</dbReference>
<dbReference type="InterPro" id="IPR043128">
    <property type="entry name" value="Rev_trsase/Diguanyl_cyclase"/>
</dbReference>
<dbReference type="EC" id="2.7.7.65" evidence="2"/>
<gene>
    <name evidence="2" type="ORF">V6255_14535</name>
</gene>
<dbReference type="Proteomes" id="UP001366060">
    <property type="component" value="Unassembled WGS sequence"/>
</dbReference>
<evidence type="ECO:0000259" key="1">
    <source>
        <dbReference type="PROSITE" id="PS50887"/>
    </source>
</evidence>
<dbReference type="SUPFAM" id="SSF55073">
    <property type="entry name" value="Nucleotide cyclase"/>
    <property type="match status" value="1"/>
</dbReference>
<reference evidence="2 3" key="1">
    <citation type="submission" date="2024-02" db="EMBL/GenBank/DDBJ databases">
        <title>Bacteria isolated from the canopy kelp, Nereocystis luetkeana.</title>
        <authorList>
            <person name="Pfister C.A."/>
            <person name="Younker I.T."/>
            <person name="Light S.H."/>
        </authorList>
    </citation>
    <scope>NUCLEOTIDE SEQUENCE [LARGE SCALE GENOMIC DNA]</scope>
    <source>
        <strain evidence="2 3">TI.2.07</strain>
    </source>
</reference>
<dbReference type="RefSeq" id="WP_341628813.1">
    <property type="nucleotide sequence ID" value="NZ_JBAKBA010000040.1"/>
</dbReference>
<name>A0ABU9HF64_9GAMM</name>
<evidence type="ECO:0000313" key="3">
    <source>
        <dbReference type="Proteomes" id="UP001366060"/>
    </source>
</evidence>
<dbReference type="PANTHER" id="PTHR43102:SF2">
    <property type="entry name" value="GAF DOMAIN-CONTAINING PROTEIN"/>
    <property type="match status" value="1"/>
</dbReference>
<dbReference type="GO" id="GO:0052621">
    <property type="term" value="F:diguanylate cyclase activity"/>
    <property type="evidence" value="ECO:0007669"/>
    <property type="project" value="UniProtKB-EC"/>
</dbReference>
<dbReference type="SUPFAM" id="SSF55781">
    <property type="entry name" value="GAF domain-like"/>
    <property type="match status" value="1"/>
</dbReference>
<keyword evidence="2" id="KW-0548">Nucleotidyltransferase</keyword>
<keyword evidence="2" id="KW-0808">Transferase</keyword>
<keyword evidence="3" id="KW-1185">Reference proteome</keyword>
<comment type="caution">
    <text evidence="2">The sequence shown here is derived from an EMBL/GenBank/DDBJ whole genome shotgun (WGS) entry which is preliminary data.</text>
</comment>
<dbReference type="Gene3D" id="3.30.70.270">
    <property type="match status" value="1"/>
</dbReference>
<dbReference type="Gene3D" id="3.30.450.40">
    <property type="match status" value="1"/>
</dbReference>
<accession>A0ABU9HF64</accession>
<dbReference type="Pfam" id="PF01590">
    <property type="entry name" value="GAF"/>
    <property type="match status" value="1"/>
</dbReference>
<dbReference type="InterPro" id="IPR000160">
    <property type="entry name" value="GGDEF_dom"/>
</dbReference>
<dbReference type="Pfam" id="PF00990">
    <property type="entry name" value="GGDEF"/>
    <property type="match status" value="1"/>
</dbReference>
<dbReference type="PANTHER" id="PTHR43102">
    <property type="entry name" value="SLR1143 PROTEIN"/>
    <property type="match status" value="1"/>
</dbReference>
<dbReference type="EMBL" id="JBAKBA010000040">
    <property type="protein sequence ID" value="MEL0660353.1"/>
    <property type="molecule type" value="Genomic_DNA"/>
</dbReference>
<dbReference type="NCBIfam" id="TIGR00254">
    <property type="entry name" value="GGDEF"/>
    <property type="match status" value="1"/>
</dbReference>
<dbReference type="PROSITE" id="PS50887">
    <property type="entry name" value="GGDEF"/>
    <property type="match status" value="1"/>
</dbReference>